<dbReference type="Pfam" id="PF01867">
    <property type="entry name" value="Cas_Cas1"/>
    <property type="match status" value="2"/>
</dbReference>
<gene>
    <name evidence="8" type="primary">cas1</name>
    <name evidence="9" type="ORF">DNL40_15240</name>
</gene>
<evidence type="ECO:0000313" key="9">
    <source>
        <dbReference type="EMBL" id="PZR51718.1"/>
    </source>
</evidence>
<keyword evidence="10" id="KW-1185">Reference proteome</keyword>
<dbReference type="CDD" id="cd09719">
    <property type="entry name" value="Cas1_I-E"/>
    <property type="match status" value="1"/>
</dbReference>
<dbReference type="HAMAP" id="MF_01470">
    <property type="entry name" value="Cas1"/>
    <property type="match status" value="1"/>
</dbReference>
<sequence length="321" mass="35324">MIPGARPPSVPELVRAQDRLTFLYLERCVVSRDASAITATDERGTVHVPAATLGALLLGPGTNVTHQAMVLLAESGSTVVWIGERGVRYYAHGRSLARSSRLLEAQANLVTRRDSRLAVARKMYEMRFPDEDVAALTMQQLRGREGARVRRAYREESRRTGVPWTGRDYRPDDFAASDPVNQALSGATTCLYGLAHSVIVALGCSPGLGFVHTGHERSFVYDVADLYKAELAIPVAFEAAALDLTDISGHVRRQMRDRMFETRLLERCVRDVRWLLLGDSDEDAATGAEDWADVVMLWDGRDGTVAGGTSYSTAQALDVDW</sequence>
<evidence type="ECO:0000256" key="2">
    <source>
        <dbReference type="ARBA" id="ARBA00022723"/>
    </source>
</evidence>
<dbReference type="InterPro" id="IPR042211">
    <property type="entry name" value="CRISPR-assoc_Cas1_N"/>
</dbReference>
<evidence type="ECO:0000256" key="4">
    <source>
        <dbReference type="ARBA" id="ARBA00022801"/>
    </source>
</evidence>
<accession>A0A2W5XQC3</accession>
<evidence type="ECO:0000256" key="5">
    <source>
        <dbReference type="ARBA" id="ARBA00022842"/>
    </source>
</evidence>
<dbReference type="Gene3D" id="3.100.10.20">
    <property type="entry name" value="CRISPR-associated endonuclease Cas1, N-terminal domain"/>
    <property type="match status" value="1"/>
</dbReference>
<evidence type="ECO:0000256" key="3">
    <source>
        <dbReference type="ARBA" id="ARBA00022759"/>
    </source>
</evidence>
<dbReference type="GO" id="GO:0051607">
    <property type="term" value="P:defense response to virus"/>
    <property type="evidence" value="ECO:0007669"/>
    <property type="project" value="UniProtKB-UniRule"/>
</dbReference>
<name>A0A2W5XQC3_9MICO</name>
<dbReference type="InterPro" id="IPR050646">
    <property type="entry name" value="Cas1"/>
</dbReference>
<feature type="binding site" evidence="8">
    <location>
        <position position="212"/>
    </location>
    <ligand>
        <name>Mn(2+)</name>
        <dbReference type="ChEBI" id="CHEBI:29035"/>
    </ligand>
</feature>
<comment type="subunit">
    <text evidence="8">Homodimer, forms a heterotetramer with a Cas2 homodimer.</text>
</comment>
<evidence type="ECO:0000256" key="8">
    <source>
        <dbReference type="HAMAP-Rule" id="MF_01470"/>
    </source>
</evidence>
<comment type="similarity">
    <text evidence="8">Belongs to the CRISPR-associated endonuclease Cas1 family.</text>
</comment>
<dbReference type="InterPro" id="IPR042206">
    <property type="entry name" value="CRISPR-assoc_Cas1_C"/>
</dbReference>
<dbReference type="EC" id="3.1.-.-" evidence="8"/>
<dbReference type="RefSeq" id="WP_111252114.1">
    <property type="nucleotide sequence ID" value="NZ_QKWH01000017.1"/>
</dbReference>
<dbReference type="InterPro" id="IPR033641">
    <property type="entry name" value="Cas1_I-E"/>
</dbReference>
<dbReference type="Proteomes" id="UP000248783">
    <property type="component" value="Unassembled WGS sequence"/>
</dbReference>
<protein>
    <recommendedName>
        <fullName evidence="8">CRISPR-associated endonuclease Cas1</fullName>
        <ecNumber evidence="8">3.1.-.-</ecNumber>
    </recommendedName>
</protein>
<dbReference type="NCBIfam" id="TIGR00287">
    <property type="entry name" value="cas1"/>
    <property type="match status" value="1"/>
</dbReference>
<dbReference type="GO" id="GO:0046872">
    <property type="term" value="F:metal ion binding"/>
    <property type="evidence" value="ECO:0007669"/>
    <property type="project" value="UniProtKB-UniRule"/>
</dbReference>
<dbReference type="GO" id="GO:0003677">
    <property type="term" value="F:DNA binding"/>
    <property type="evidence" value="ECO:0007669"/>
    <property type="project" value="UniProtKB-KW"/>
</dbReference>
<dbReference type="GO" id="GO:0016787">
    <property type="term" value="F:hydrolase activity"/>
    <property type="evidence" value="ECO:0007669"/>
    <property type="project" value="UniProtKB-KW"/>
</dbReference>
<proteinExistence type="inferred from homology"/>
<keyword evidence="2 8" id="KW-0479">Metal-binding</keyword>
<comment type="cofactor">
    <cofactor evidence="8">
        <name>Mg(2+)</name>
        <dbReference type="ChEBI" id="CHEBI:18420"/>
    </cofactor>
    <cofactor evidence="8">
        <name>Mn(2+)</name>
        <dbReference type="ChEBI" id="CHEBI:29035"/>
    </cofactor>
</comment>
<evidence type="ECO:0000256" key="6">
    <source>
        <dbReference type="ARBA" id="ARBA00023118"/>
    </source>
</evidence>
<dbReference type="EMBL" id="QKWH01000017">
    <property type="protein sequence ID" value="PZR51718.1"/>
    <property type="molecule type" value="Genomic_DNA"/>
</dbReference>
<dbReference type="InterPro" id="IPR019851">
    <property type="entry name" value="CRISPR-assoc_Cas1_ECOLI"/>
</dbReference>
<dbReference type="NCBIfam" id="TIGR03638">
    <property type="entry name" value="cas1_ECOLI"/>
    <property type="match status" value="1"/>
</dbReference>
<feature type="binding site" evidence="8">
    <location>
        <position position="145"/>
    </location>
    <ligand>
        <name>Mn(2+)</name>
        <dbReference type="ChEBI" id="CHEBI:29035"/>
    </ligand>
</feature>
<dbReference type="PANTHER" id="PTHR34353">
    <property type="entry name" value="CRISPR-ASSOCIATED ENDONUCLEASE CAS1 1"/>
    <property type="match status" value="1"/>
</dbReference>
<evidence type="ECO:0000313" key="10">
    <source>
        <dbReference type="Proteomes" id="UP000248783"/>
    </source>
</evidence>
<keyword evidence="6 8" id="KW-0051">Antiviral defense</keyword>
<organism evidence="9 10">
    <name type="scientific">Xylanimonas oleitrophica</name>
    <dbReference type="NCBI Taxonomy" id="2607479"/>
    <lineage>
        <taxon>Bacteria</taxon>
        <taxon>Bacillati</taxon>
        <taxon>Actinomycetota</taxon>
        <taxon>Actinomycetes</taxon>
        <taxon>Micrococcales</taxon>
        <taxon>Promicromonosporaceae</taxon>
        <taxon>Xylanimonas</taxon>
    </lineage>
</organism>
<evidence type="ECO:0000256" key="7">
    <source>
        <dbReference type="ARBA" id="ARBA00023125"/>
    </source>
</evidence>
<dbReference type="GO" id="GO:0004520">
    <property type="term" value="F:DNA endonuclease activity"/>
    <property type="evidence" value="ECO:0007669"/>
    <property type="project" value="InterPro"/>
</dbReference>
<keyword evidence="5 8" id="KW-0460">Magnesium</keyword>
<keyword evidence="8" id="KW-0464">Manganese</keyword>
<reference evidence="9 10" key="1">
    <citation type="submission" date="2018-06" db="EMBL/GenBank/DDBJ databases">
        <title>Whole genome sequencing of a novel hydrocarbon degrading bacterial strain, PW21 isolated from oil contaminated produced water sample.</title>
        <authorList>
            <person name="Nagkirti P."/>
            <person name="Shaikh A."/>
            <person name="Gowdaman V."/>
            <person name="Engineer A.E."/>
            <person name="Dagar S."/>
            <person name="Dhakephalkar P.K."/>
        </authorList>
    </citation>
    <scope>NUCLEOTIDE SEQUENCE [LARGE SCALE GENOMIC DNA]</scope>
    <source>
        <strain evidence="9 10">PW21</strain>
    </source>
</reference>
<keyword evidence="4 8" id="KW-0378">Hydrolase</keyword>
<dbReference type="GO" id="GO:0043571">
    <property type="term" value="P:maintenance of CRISPR repeat elements"/>
    <property type="evidence" value="ECO:0007669"/>
    <property type="project" value="UniProtKB-UniRule"/>
</dbReference>
<dbReference type="AlphaFoldDB" id="A0A2W5XQC3"/>
<keyword evidence="1 8" id="KW-0540">Nuclease</keyword>
<keyword evidence="7 8" id="KW-0238">DNA-binding</keyword>
<dbReference type="InterPro" id="IPR002729">
    <property type="entry name" value="CRISPR-assoc_Cas1"/>
</dbReference>
<comment type="caution">
    <text evidence="9">The sequence shown here is derived from an EMBL/GenBank/DDBJ whole genome shotgun (WGS) entry which is preliminary data.</text>
</comment>
<dbReference type="Gene3D" id="1.20.120.920">
    <property type="entry name" value="CRISPR-associated endonuclease Cas1, C-terminal domain"/>
    <property type="match status" value="1"/>
</dbReference>
<comment type="function">
    <text evidence="8">CRISPR (clustered regularly interspaced short palindromic repeat), is an adaptive immune system that provides protection against mobile genetic elements (viruses, transposable elements and conjugative plasmids). CRISPR clusters contain spacers, sequences complementary to antecedent mobile elements, and target invading nucleic acids. CRISPR clusters are transcribed and processed into CRISPR RNA (crRNA). Acts as a dsDNA endonuclease. Involved in the integration of spacer DNA into the CRISPR cassette.</text>
</comment>
<feature type="binding site" evidence="8">
    <location>
        <position position="225"/>
    </location>
    <ligand>
        <name>Mn(2+)</name>
        <dbReference type="ChEBI" id="CHEBI:29035"/>
    </ligand>
</feature>
<keyword evidence="3 8" id="KW-0255">Endonuclease</keyword>
<evidence type="ECO:0000256" key="1">
    <source>
        <dbReference type="ARBA" id="ARBA00022722"/>
    </source>
</evidence>
<dbReference type="PANTHER" id="PTHR34353:SF3">
    <property type="entry name" value="CRISPR-ASSOCIATED ENDONUCLEASE CAS1"/>
    <property type="match status" value="1"/>
</dbReference>